<evidence type="ECO:0000313" key="3">
    <source>
        <dbReference type="Proteomes" id="UP000242381"/>
    </source>
</evidence>
<dbReference type="Proteomes" id="UP000242381">
    <property type="component" value="Unassembled WGS sequence"/>
</dbReference>
<reference evidence="2 3" key="1">
    <citation type="journal article" date="2016" name="Proc. Natl. Acad. Sci. U.S.A.">
        <title>Lipid metabolic changes in an early divergent fungus govern the establishment of a mutualistic symbiosis with endobacteria.</title>
        <authorList>
            <person name="Lastovetsky O.A."/>
            <person name="Gaspar M.L."/>
            <person name="Mondo S.J."/>
            <person name="LaButti K.M."/>
            <person name="Sandor L."/>
            <person name="Grigoriev I.V."/>
            <person name="Henry S.A."/>
            <person name="Pawlowska T.E."/>
        </authorList>
    </citation>
    <scope>NUCLEOTIDE SEQUENCE [LARGE SCALE GENOMIC DNA]</scope>
    <source>
        <strain evidence="2 3">ATCC 11559</strain>
    </source>
</reference>
<dbReference type="InterPro" id="IPR051888">
    <property type="entry name" value="UPF0148_domain"/>
</dbReference>
<dbReference type="OMA" id="YEKMDTA"/>
<sequence length="259" mass="29036">MSKSPQRSEEEAGSLLGTYLLQGWVMTDKLCPVTDCSYPLMRSKDGSISFCTLHDPLPNKPTAAAAATTTTTTTNQKKPLTNNEPVADQLALQRQRREQSSKASQLIGEKMLQRWTLLNEHCPNDTCYAIPLVRHPETKQMYCVICENIIDPEGQQQQQEVKKNENIKQQKKEDQSIEQETVNRTIAHKRQKTTASSVFSTKSVLSTLAAKMDYLSEEVKETYDPSELAKLFDSIKSCAQAIEACVEAGKVYDKTLGRD</sequence>
<organism evidence="2 3">
    <name type="scientific">Rhizopus microsporus</name>
    <dbReference type="NCBI Taxonomy" id="58291"/>
    <lineage>
        <taxon>Eukaryota</taxon>
        <taxon>Fungi</taxon>
        <taxon>Fungi incertae sedis</taxon>
        <taxon>Mucoromycota</taxon>
        <taxon>Mucoromycotina</taxon>
        <taxon>Mucoromycetes</taxon>
        <taxon>Mucorales</taxon>
        <taxon>Mucorineae</taxon>
        <taxon>Rhizopodaceae</taxon>
        <taxon>Rhizopus</taxon>
    </lineage>
</organism>
<dbReference type="EMBL" id="KV921631">
    <property type="protein sequence ID" value="ORE12619.1"/>
    <property type="molecule type" value="Genomic_DNA"/>
</dbReference>
<accession>A0A1X0RKP0</accession>
<dbReference type="PANTHER" id="PTHR16537:SF1">
    <property type="entry name" value="PROTEIN ZNRD2"/>
    <property type="match status" value="1"/>
</dbReference>
<dbReference type="InterPro" id="IPR009563">
    <property type="entry name" value="SSSCA1"/>
</dbReference>
<evidence type="ECO:0000256" key="1">
    <source>
        <dbReference type="SAM" id="MobiDB-lite"/>
    </source>
</evidence>
<proteinExistence type="predicted"/>
<evidence type="ECO:0000313" key="2">
    <source>
        <dbReference type="EMBL" id="ORE12619.1"/>
    </source>
</evidence>
<feature type="region of interest" description="Disordered" evidence="1">
    <location>
        <begin position="63"/>
        <end position="83"/>
    </location>
</feature>
<feature type="compositionally biased region" description="Low complexity" evidence="1">
    <location>
        <begin position="63"/>
        <end position="74"/>
    </location>
</feature>
<dbReference type="Pfam" id="PF06677">
    <property type="entry name" value="Auto_anti-p27"/>
    <property type="match status" value="2"/>
</dbReference>
<dbReference type="AlphaFoldDB" id="A0A1X0RKP0"/>
<feature type="region of interest" description="Disordered" evidence="1">
    <location>
        <begin position="157"/>
        <end position="180"/>
    </location>
</feature>
<dbReference type="PANTHER" id="PTHR16537">
    <property type="entry name" value="SJOEGREN SYNDROME/SCLERODERMA AUTOANTIGEN 1"/>
    <property type="match status" value="1"/>
</dbReference>
<name>A0A1X0RKP0_RHIZD</name>
<gene>
    <name evidence="2" type="ORF">BCV71DRAFT_207343</name>
</gene>
<dbReference type="VEuPathDB" id="FungiDB:BCV72DRAFT_253342"/>
<feature type="compositionally biased region" description="Basic and acidic residues" evidence="1">
    <location>
        <begin position="160"/>
        <end position="175"/>
    </location>
</feature>
<protein>
    <submittedName>
        <fullName evidence="2">Uncharacterized protein</fullName>
    </submittedName>
</protein>